<comment type="caution">
    <text evidence="6">The sequence shown here is derived from an EMBL/GenBank/DDBJ whole genome shotgun (WGS) entry which is preliminary data.</text>
</comment>
<feature type="domain" description="CzcB-like barrel-sandwich hybrid" evidence="5">
    <location>
        <begin position="97"/>
        <end position="213"/>
    </location>
</feature>
<dbReference type="Pfam" id="PF25893">
    <property type="entry name" value="HH_CzcB"/>
    <property type="match status" value="1"/>
</dbReference>
<dbReference type="OrthoDB" id="9806939at2"/>
<gene>
    <name evidence="6" type="ORF">BST99_10460</name>
</gene>
<evidence type="ECO:0000259" key="3">
    <source>
        <dbReference type="Pfam" id="PF25954"/>
    </source>
</evidence>
<dbReference type="InterPro" id="IPR058627">
    <property type="entry name" value="MdtA-like_C"/>
</dbReference>
<evidence type="ECO:0000256" key="1">
    <source>
        <dbReference type="ARBA" id="ARBA00009477"/>
    </source>
</evidence>
<proteinExistence type="inferred from homology"/>
<dbReference type="Proteomes" id="UP000239366">
    <property type="component" value="Unassembled WGS sequence"/>
</dbReference>
<dbReference type="Gene3D" id="2.40.420.20">
    <property type="match status" value="1"/>
</dbReference>
<dbReference type="InterPro" id="IPR058648">
    <property type="entry name" value="HH_CzcB-like"/>
</dbReference>
<dbReference type="Pfam" id="PF25973">
    <property type="entry name" value="BSH_CzcB"/>
    <property type="match status" value="1"/>
</dbReference>
<dbReference type="PANTHER" id="PTHR30469">
    <property type="entry name" value="MULTIDRUG RESISTANCE PROTEIN MDTA"/>
    <property type="match status" value="1"/>
</dbReference>
<comment type="similarity">
    <text evidence="1">Belongs to the membrane fusion protein (MFP) (TC 8.A.1) family.</text>
</comment>
<dbReference type="NCBIfam" id="TIGR01730">
    <property type="entry name" value="RND_mfp"/>
    <property type="match status" value="1"/>
</dbReference>
<dbReference type="GO" id="GO:1990281">
    <property type="term" value="C:efflux pump complex"/>
    <property type="evidence" value="ECO:0007669"/>
    <property type="project" value="TreeGrafter"/>
</dbReference>
<reference evidence="7" key="1">
    <citation type="submission" date="2016-11" db="EMBL/GenBank/DDBJ databases">
        <title>Trade-off between light-utilization and light-protection in marine flavobacteria.</title>
        <authorList>
            <person name="Kumagai Y."/>
            <person name="Yoshizawa S."/>
            <person name="Kogure K."/>
        </authorList>
    </citation>
    <scope>NUCLEOTIDE SEQUENCE [LARGE SCALE GENOMIC DNA]</scope>
    <source>
        <strain evidence="7">SG-18</strain>
    </source>
</reference>
<sequence length="393" mass="42755">MKKFISLFLLLGLLACGEEQSVDQVIEGKDLDAIRTMRNDISGQKKALEAQLVQLDSAIAAIDGGGNLPLVTSMAVEPQLFNHYLDLQGGVSTKQNVLVYPEMAGTLVKVYVREGQRVKKGQLLGLIDDGGTSSSLAQMKAQAELAKTTYERQKRLWDQNIGSEIQFLQAKTNYEAQKNAVAQMESTLGKFRLVAPFSGVVDDVFKDQGTVVSPGPGAEVFRVVNLSDMFIEVDVPEAHLPNVTAGKTVEVYFPILDETVKTKVRQTGNFIKPGNRSFRAEIPVPALGGKVKPNMVAKVRINDYTNGEALLIPQSVVSENAAGEQYIYVVQPQEGDKNPTVTKAVIKTGLTQGDYIEVLDGIAQGTEIIIEGARSVRDKQEVKVLTSELTSNE</sequence>
<keyword evidence="7" id="KW-1185">Reference proteome</keyword>
<dbReference type="PANTHER" id="PTHR30469:SF15">
    <property type="entry name" value="HLYD FAMILY OF SECRETION PROTEINS"/>
    <property type="match status" value="1"/>
</dbReference>
<evidence type="ECO:0000313" key="7">
    <source>
        <dbReference type="Proteomes" id="UP000239366"/>
    </source>
</evidence>
<dbReference type="Gene3D" id="1.10.287.470">
    <property type="entry name" value="Helix hairpin bin"/>
    <property type="match status" value="1"/>
</dbReference>
<name>A0A2S7T932_9FLAO</name>
<dbReference type="EMBL" id="MQVX01000001">
    <property type="protein sequence ID" value="PQJ16091.1"/>
    <property type="molecule type" value="Genomic_DNA"/>
</dbReference>
<dbReference type="AlphaFoldDB" id="A0A2S7T932"/>
<dbReference type="GO" id="GO:0015562">
    <property type="term" value="F:efflux transmembrane transporter activity"/>
    <property type="evidence" value="ECO:0007669"/>
    <property type="project" value="TreeGrafter"/>
</dbReference>
<organism evidence="6 7">
    <name type="scientific">Aureicoccus marinus</name>
    <dbReference type="NCBI Taxonomy" id="754435"/>
    <lineage>
        <taxon>Bacteria</taxon>
        <taxon>Pseudomonadati</taxon>
        <taxon>Bacteroidota</taxon>
        <taxon>Flavobacteriia</taxon>
        <taxon>Flavobacteriales</taxon>
        <taxon>Flavobacteriaceae</taxon>
        <taxon>Aureicoccus</taxon>
    </lineage>
</organism>
<dbReference type="InterPro" id="IPR006143">
    <property type="entry name" value="RND_pump_MFP"/>
</dbReference>
<feature type="domain" description="CusB-like beta-barrel" evidence="3">
    <location>
        <begin position="231"/>
        <end position="303"/>
    </location>
</feature>
<dbReference type="InterPro" id="IPR058792">
    <property type="entry name" value="Beta-barrel_RND_2"/>
</dbReference>
<feature type="domain" description="CzcB-like alpha-helical hairpin" evidence="2">
    <location>
        <begin position="133"/>
        <end position="188"/>
    </location>
</feature>
<protein>
    <submittedName>
        <fullName evidence="6">Efflux transporter periplasmic adaptor subunit</fullName>
    </submittedName>
</protein>
<dbReference type="Gene3D" id="2.40.30.170">
    <property type="match status" value="1"/>
</dbReference>
<dbReference type="Pfam" id="PF25967">
    <property type="entry name" value="RND-MFP_C"/>
    <property type="match status" value="1"/>
</dbReference>
<dbReference type="PROSITE" id="PS51257">
    <property type="entry name" value="PROKAR_LIPOPROTEIN"/>
    <property type="match status" value="1"/>
</dbReference>
<evidence type="ECO:0000313" key="6">
    <source>
        <dbReference type="EMBL" id="PQJ16091.1"/>
    </source>
</evidence>
<dbReference type="RefSeq" id="WP_105001761.1">
    <property type="nucleotide sequence ID" value="NZ_MQVX01000001.1"/>
</dbReference>
<dbReference type="Pfam" id="PF25954">
    <property type="entry name" value="Beta-barrel_RND_2"/>
    <property type="match status" value="1"/>
</dbReference>
<dbReference type="InterPro" id="IPR058647">
    <property type="entry name" value="BSH_CzcB-like"/>
</dbReference>
<evidence type="ECO:0000259" key="5">
    <source>
        <dbReference type="Pfam" id="PF25973"/>
    </source>
</evidence>
<dbReference type="SUPFAM" id="SSF111369">
    <property type="entry name" value="HlyD-like secretion proteins"/>
    <property type="match status" value="1"/>
</dbReference>
<dbReference type="Gene3D" id="2.40.50.100">
    <property type="match status" value="1"/>
</dbReference>
<feature type="domain" description="Multidrug resistance protein MdtA-like C-terminal permuted SH3" evidence="4">
    <location>
        <begin position="309"/>
        <end position="373"/>
    </location>
</feature>
<evidence type="ECO:0000259" key="4">
    <source>
        <dbReference type="Pfam" id="PF25967"/>
    </source>
</evidence>
<accession>A0A2S7T932</accession>
<evidence type="ECO:0000259" key="2">
    <source>
        <dbReference type="Pfam" id="PF25893"/>
    </source>
</evidence>